<keyword evidence="4 9" id="KW-0999">Mitochondrion inner membrane</keyword>
<dbReference type="RefSeq" id="XP_022461669.1">
    <property type="nucleotide sequence ID" value="XM_022601285.1"/>
</dbReference>
<dbReference type="HOGENOM" id="CLU_077196_2_1_1"/>
<evidence type="ECO:0000313" key="11">
    <source>
        <dbReference type="Proteomes" id="UP000019384"/>
    </source>
</evidence>
<keyword evidence="5 9" id="KW-0809">Transit peptide</keyword>
<keyword evidence="11" id="KW-1185">Reference proteome</keyword>
<dbReference type="Gene3D" id="3.30.160.190">
    <property type="entry name" value="atu1810 like domain"/>
    <property type="match status" value="1"/>
</dbReference>
<proteinExistence type="inferred from homology"/>
<evidence type="ECO:0000256" key="5">
    <source>
        <dbReference type="ARBA" id="ARBA00022946"/>
    </source>
</evidence>
<evidence type="ECO:0000256" key="8">
    <source>
        <dbReference type="ARBA" id="ARBA00023136"/>
    </source>
</evidence>
<keyword evidence="2 9" id="KW-0813">Transport</keyword>
<evidence type="ECO:0000256" key="4">
    <source>
        <dbReference type="ARBA" id="ARBA00022792"/>
    </source>
</evidence>
<dbReference type="STRING" id="1382522.W6MSB3"/>
<comment type="similarity">
    <text evidence="1 9">Belongs to the complex I NDUFS4 subunit family.</text>
</comment>
<sequence>MLAFKNLQLSKQCAMQMSRQFSASALISQKLPTLTEEQSGLPKEIVSGAPPSLSSDRVVRIWKESKSATQSGKHNTRNWKLDWEVLGKGNRWENDMMGYQGSADYMQGTIMAFDTKEGAIRFATGQGWDYYVQEPRQRKFKKKDYSINFLHSTGPLKHIRTK</sequence>
<dbReference type="AlphaFoldDB" id="W6MSB3"/>
<gene>
    <name evidence="10" type="ORF">KUCA_T00005679001</name>
</gene>
<keyword evidence="7 9" id="KW-0496">Mitochondrion</keyword>
<dbReference type="OrthoDB" id="3089at2759"/>
<dbReference type="InterPro" id="IPR038532">
    <property type="entry name" value="NDUFS4-like_sf"/>
</dbReference>
<evidence type="ECO:0000256" key="2">
    <source>
        <dbReference type="ARBA" id="ARBA00022448"/>
    </source>
</evidence>
<keyword evidence="3 9" id="KW-0679">Respiratory chain</keyword>
<evidence type="ECO:0000256" key="3">
    <source>
        <dbReference type="ARBA" id="ARBA00022660"/>
    </source>
</evidence>
<dbReference type="InterPro" id="IPR006885">
    <property type="entry name" value="NADH_UbQ_FeS_4_mit-like"/>
</dbReference>
<dbReference type="Pfam" id="PF04800">
    <property type="entry name" value="NDUS4"/>
    <property type="match status" value="1"/>
</dbReference>
<dbReference type="FunFam" id="3.30.160.190:FF:000001">
    <property type="entry name" value="NADH-ubiquinone oxidoreductase 21 kDa subunit mitochondrial"/>
    <property type="match status" value="1"/>
</dbReference>
<evidence type="ECO:0000256" key="9">
    <source>
        <dbReference type="RuleBase" id="RU367010"/>
    </source>
</evidence>
<keyword evidence="6 9" id="KW-0249">Electron transport</keyword>
<dbReference type="GO" id="GO:0005743">
    <property type="term" value="C:mitochondrial inner membrane"/>
    <property type="evidence" value="ECO:0007669"/>
    <property type="project" value="UniProtKB-SubCell"/>
</dbReference>
<name>W6MSB3_9ASCO</name>
<evidence type="ECO:0000256" key="6">
    <source>
        <dbReference type="ARBA" id="ARBA00022982"/>
    </source>
</evidence>
<dbReference type="GeneID" id="34523057"/>
<dbReference type="EMBL" id="HG793131">
    <property type="protein sequence ID" value="CDK29686.1"/>
    <property type="molecule type" value="Genomic_DNA"/>
</dbReference>
<evidence type="ECO:0000313" key="10">
    <source>
        <dbReference type="EMBL" id="CDK29686.1"/>
    </source>
</evidence>
<dbReference type="PANTHER" id="PTHR12219:SF8">
    <property type="entry name" value="NADH DEHYDROGENASE [UBIQUINONE] IRON-SULFUR PROTEIN 4, MITOCHONDRIAL"/>
    <property type="match status" value="1"/>
</dbReference>
<evidence type="ECO:0000256" key="7">
    <source>
        <dbReference type="ARBA" id="ARBA00023128"/>
    </source>
</evidence>
<evidence type="ECO:0000256" key="1">
    <source>
        <dbReference type="ARBA" id="ARBA00005882"/>
    </source>
</evidence>
<dbReference type="GO" id="GO:0022900">
    <property type="term" value="P:electron transport chain"/>
    <property type="evidence" value="ECO:0007669"/>
    <property type="project" value="InterPro"/>
</dbReference>
<dbReference type="Proteomes" id="UP000019384">
    <property type="component" value="Unassembled WGS sequence"/>
</dbReference>
<reference evidence="10" key="2">
    <citation type="submission" date="2014-02" db="EMBL/GenBank/DDBJ databases">
        <title>Complete DNA sequence of /Kuraishia capsulata/ illustrates novel genomic features among budding yeasts (/Saccharomycotina/).</title>
        <authorList>
            <person name="Morales L."/>
            <person name="Noel B."/>
            <person name="Porcel B."/>
            <person name="Marcet-Houben M."/>
            <person name="Hullo M-F."/>
            <person name="Sacerdot C."/>
            <person name="Tekaia F."/>
            <person name="Leh-Louis V."/>
            <person name="Despons L."/>
            <person name="Khanna V."/>
            <person name="Aury J-M."/>
            <person name="Barbe V."/>
            <person name="Couloux A."/>
            <person name="Labadie K."/>
            <person name="Pelletier E."/>
            <person name="Souciet J-L."/>
            <person name="Boekhout T."/>
            <person name="Gabaldon T."/>
            <person name="Wincker P."/>
            <person name="Dujon B."/>
        </authorList>
    </citation>
    <scope>NUCLEOTIDE SEQUENCE</scope>
    <source>
        <strain evidence="10">CBS 1993</strain>
    </source>
</reference>
<organism evidence="10 11">
    <name type="scientific">Kuraishia capsulata CBS 1993</name>
    <dbReference type="NCBI Taxonomy" id="1382522"/>
    <lineage>
        <taxon>Eukaryota</taxon>
        <taxon>Fungi</taxon>
        <taxon>Dikarya</taxon>
        <taxon>Ascomycota</taxon>
        <taxon>Saccharomycotina</taxon>
        <taxon>Pichiomycetes</taxon>
        <taxon>Pichiales</taxon>
        <taxon>Pichiaceae</taxon>
        <taxon>Kuraishia</taxon>
    </lineage>
</organism>
<comment type="function">
    <text evidence="9">Accessory subunit of the mitochondrial membrane respiratory chain NADH dehydrogenase (Complex I), that is believed not to be involved in catalysis. Complex I functions in the transfer of electrons from NADH to the respiratory chain. The immediate electron acceptor for the enzyme is believed to be ubiquinone.</text>
</comment>
<protein>
    <recommendedName>
        <fullName evidence="9">NADH dehydrogenase [ubiquinone] iron-sulfur protein 4, mitochondrial</fullName>
    </recommendedName>
</protein>
<accession>W6MSB3</accession>
<dbReference type="PANTHER" id="PTHR12219">
    <property type="entry name" value="NADH-UBIQUINONE OXIDOREDUCTASE"/>
    <property type="match status" value="1"/>
</dbReference>
<comment type="subcellular location">
    <subcellularLocation>
        <location evidence="9">Mitochondrion inner membrane</location>
        <topology evidence="9">Peripheral membrane protein</topology>
        <orientation evidence="9">Matrix side</orientation>
    </subcellularLocation>
</comment>
<reference evidence="10" key="1">
    <citation type="submission" date="2013-12" db="EMBL/GenBank/DDBJ databases">
        <authorList>
            <person name="Genoscope - CEA"/>
        </authorList>
    </citation>
    <scope>NUCLEOTIDE SEQUENCE</scope>
    <source>
        <strain evidence="10">CBS 1993</strain>
    </source>
</reference>
<keyword evidence="8 9" id="KW-0472">Membrane</keyword>